<keyword evidence="3" id="KW-1185">Reference proteome</keyword>
<feature type="region of interest" description="Disordered" evidence="1">
    <location>
        <begin position="225"/>
        <end position="252"/>
    </location>
</feature>
<organism evidence="2 3">
    <name type="scientific">Dorcoceras hygrometricum</name>
    <dbReference type="NCBI Taxonomy" id="472368"/>
    <lineage>
        <taxon>Eukaryota</taxon>
        <taxon>Viridiplantae</taxon>
        <taxon>Streptophyta</taxon>
        <taxon>Embryophyta</taxon>
        <taxon>Tracheophyta</taxon>
        <taxon>Spermatophyta</taxon>
        <taxon>Magnoliopsida</taxon>
        <taxon>eudicotyledons</taxon>
        <taxon>Gunneridae</taxon>
        <taxon>Pentapetalae</taxon>
        <taxon>asterids</taxon>
        <taxon>lamiids</taxon>
        <taxon>Lamiales</taxon>
        <taxon>Gesneriaceae</taxon>
        <taxon>Didymocarpoideae</taxon>
        <taxon>Trichosporeae</taxon>
        <taxon>Loxocarpinae</taxon>
        <taxon>Dorcoceras</taxon>
    </lineage>
</organism>
<dbReference type="EMBL" id="KV001827">
    <property type="protein sequence ID" value="KZV38506.1"/>
    <property type="molecule type" value="Genomic_DNA"/>
</dbReference>
<accession>A0A2Z7BW35</accession>
<feature type="region of interest" description="Disordered" evidence="1">
    <location>
        <begin position="1140"/>
        <end position="1175"/>
    </location>
</feature>
<feature type="region of interest" description="Disordered" evidence="1">
    <location>
        <begin position="174"/>
        <end position="195"/>
    </location>
</feature>
<gene>
    <name evidence="2" type="ORF">F511_39200</name>
</gene>
<dbReference type="OrthoDB" id="1166568at2759"/>
<dbReference type="AlphaFoldDB" id="A0A2Z7BW35"/>
<evidence type="ECO:0000313" key="3">
    <source>
        <dbReference type="Proteomes" id="UP000250235"/>
    </source>
</evidence>
<dbReference type="Gene3D" id="1.20.5.1700">
    <property type="match status" value="1"/>
</dbReference>
<proteinExistence type="predicted"/>
<feature type="region of interest" description="Disordered" evidence="1">
    <location>
        <begin position="23"/>
        <end position="56"/>
    </location>
</feature>
<feature type="compositionally biased region" description="Low complexity" evidence="1">
    <location>
        <begin position="30"/>
        <end position="43"/>
    </location>
</feature>
<evidence type="ECO:0000313" key="2">
    <source>
        <dbReference type="EMBL" id="KZV38506.1"/>
    </source>
</evidence>
<protein>
    <submittedName>
        <fullName evidence="2">Dystroglycan-like</fullName>
    </submittedName>
</protein>
<feature type="compositionally biased region" description="Polar residues" evidence="1">
    <location>
        <begin position="180"/>
        <end position="195"/>
    </location>
</feature>
<feature type="compositionally biased region" description="Basic and acidic residues" evidence="1">
    <location>
        <begin position="225"/>
        <end position="238"/>
    </location>
</feature>
<dbReference type="Proteomes" id="UP000250235">
    <property type="component" value="Unassembled WGS sequence"/>
</dbReference>
<reference evidence="2 3" key="1">
    <citation type="journal article" date="2015" name="Proc. Natl. Acad. Sci. U.S.A.">
        <title>The resurrection genome of Boea hygrometrica: A blueprint for survival of dehydration.</title>
        <authorList>
            <person name="Xiao L."/>
            <person name="Yang G."/>
            <person name="Zhang L."/>
            <person name="Yang X."/>
            <person name="Zhao S."/>
            <person name="Ji Z."/>
            <person name="Zhou Q."/>
            <person name="Hu M."/>
            <person name="Wang Y."/>
            <person name="Chen M."/>
            <person name="Xu Y."/>
            <person name="Jin H."/>
            <person name="Xiao X."/>
            <person name="Hu G."/>
            <person name="Bao F."/>
            <person name="Hu Y."/>
            <person name="Wan P."/>
            <person name="Li L."/>
            <person name="Deng X."/>
            <person name="Kuang T."/>
            <person name="Xiang C."/>
            <person name="Zhu J.K."/>
            <person name="Oliver M.J."/>
            <person name="He Y."/>
        </authorList>
    </citation>
    <scope>NUCLEOTIDE SEQUENCE [LARGE SCALE GENOMIC DNA]</scope>
    <source>
        <strain evidence="3">cv. XS01</strain>
    </source>
</reference>
<feature type="compositionally biased region" description="Low complexity" evidence="1">
    <location>
        <begin position="101"/>
        <end position="110"/>
    </location>
</feature>
<evidence type="ECO:0000256" key="1">
    <source>
        <dbReference type="SAM" id="MobiDB-lite"/>
    </source>
</evidence>
<feature type="region of interest" description="Disordered" evidence="1">
    <location>
        <begin position="101"/>
        <end position="120"/>
    </location>
</feature>
<feature type="compositionally biased region" description="Polar residues" evidence="1">
    <location>
        <begin position="1148"/>
        <end position="1162"/>
    </location>
</feature>
<sequence length="1227" mass="138679">MKTSSNKIFSRKHYRKVLVAEESTKSWADSYSESSSSSSSSSDSEQEEVHSLMANQMDDNEVFDFSNFEFTREDLVQVLNDMVHECKTLSNTFEEIKAENASLKNSSAESSSDELEDTDSLKTELSKLRIENELLRSESSALKAEVEKLTKEMSSWTQSARAFQKLQEIQKSAPDRTGLGFSNSKSCGGETSTQSQPVYDKFNKMGFVKADVIYDCCESIRYDDQKSSESSHEGKGKDGIGYQRPESSKPSWLKNRLEKDKAKAGFKSYVPNQQRRNFRKAKYGWKKTWPRRDPVGQNVKSKLHRPARNFAQTFVDPKTGKTVKVLFPTFYYSDMASAFYSNTLHIDIASVLAKEIPGIVSVLHALTASGLEGFLGCPAVVYESELVEFLKNGSIKDGLVVSTVNGVPLEILEQLLAETFELAVDGLSELSEMPKDKIYDARSIVSLSGERVNLSGRKGQMKIEYRLLCDIMAKSVSVKAGSFNALTVEKFALLIAVVCGIKMNWASVLFNIFKKMVTPGAKQAKGYAVQISLFLENKVSNADYVDTILQQVFQPYHEEEQVEELDIRGSAVTGLSTVSIDERHWFDLSHEELIARWDAERPVTTPPDTDEEIEVERKIGIAEGVQVAFSQPEYTMEEQENMELNDDYKFVYEWFDADEAMPLDEIIMTIPAELPLPSAEVEITKIVRGATMYIPGVEEGDWYKATLPKIHSEEKGKEPLVLKNPAKGKPPKEHCSLICADIDLLVQLREKVIDEVAKVFHSFSLSRLANFQIDESYFAKEQQVLYWAEEESTGVALQRKMYILLKYRAVLLRKYLDGWIVNYVPGEGDLAVHLKVIDMLSNLLCFFLEELKQQSMLHSFRWDRPCCSVLFEGRLGSHRAIPAYTTFEVSSQRQYDDTLPPTSEFFRLMKKRWADICIEVAHFVVSGRLLPMGSIRFSRSCLVGELVLRVAPRPFPVFALRVSEFCTVFANYSLFSSVNMEDISADSSSSLHFDTRDVDATVSSLPPVSIDLYAALADFQAILSEQINESQSGISSRLHKIEQGLRDSLHEQAAVLKNLFQEARQEGRTIDDFQTLRFNEFRKNILAQNASIFVGLADHVEATKEALSHQLLEFQSQAQANQNILHAQLSELVNYINRGSADKKGESSSRGPKQPSNVQIRDSGTGGGSAVRTPDFAQRVEMAQRRIVENVLDADRNSEYLERQAAAERDRERRIREARMLKRRRKF</sequence>
<name>A0A2Z7BW35_9LAMI</name>